<dbReference type="Proteomes" id="UP000297598">
    <property type="component" value="Unassembled WGS sequence"/>
</dbReference>
<feature type="domain" description="N-acetyltransferase" evidence="1">
    <location>
        <begin position="1"/>
        <end position="93"/>
    </location>
</feature>
<evidence type="ECO:0000313" key="5">
    <source>
        <dbReference type="Proteomes" id="UP000254047"/>
    </source>
</evidence>
<accession>A0A5F1B182</accession>
<dbReference type="PROSITE" id="PS51186">
    <property type="entry name" value="GNAT"/>
    <property type="match status" value="1"/>
</dbReference>
<dbReference type="Pfam" id="PF14542">
    <property type="entry name" value="Acetyltransf_CG"/>
    <property type="match status" value="1"/>
</dbReference>
<name>A0A380FXG9_9STAP</name>
<dbReference type="OrthoDB" id="9793389at2"/>
<dbReference type="GO" id="GO:0016747">
    <property type="term" value="F:acyltransferase activity, transferring groups other than amino-acyl groups"/>
    <property type="evidence" value="ECO:0007669"/>
    <property type="project" value="InterPro"/>
</dbReference>
<dbReference type="RefSeq" id="WP_103298039.1">
    <property type="nucleotide sequence ID" value="NZ_AP040368.1"/>
</dbReference>
<dbReference type="PANTHER" id="PTHR31435:SF10">
    <property type="entry name" value="BSR4717 PROTEIN"/>
    <property type="match status" value="1"/>
</dbReference>
<reference evidence="4 6" key="2">
    <citation type="submission" date="2019-04" db="EMBL/GenBank/DDBJ databases">
        <title>Genomic characterization of Staphylococcus petrasii strains.</title>
        <authorList>
            <person name="Vrbovska V."/>
            <person name="Kovarovic V."/>
            <person name="Maslanova I."/>
            <person name="Indrakova A."/>
            <person name="Petras P."/>
            <person name="Sedo O."/>
            <person name="Svec P."/>
            <person name="Fisarova L."/>
            <person name="Sedlacek I."/>
            <person name="Doskar J."/>
            <person name="Pantucek R."/>
        </authorList>
    </citation>
    <scope>NUCLEOTIDE SEQUENCE [LARGE SCALE GENOMIC DNA]</scope>
    <source>
        <strain evidence="4 6">P5404</strain>
    </source>
</reference>
<dbReference type="InterPro" id="IPR016181">
    <property type="entry name" value="Acyl_CoA_acyltransferase"/>
</dbReference>
<evidence type="ECO:0000313" key="6">
    <source>
        <dbReference type="Proteomes" id="UP000297598"/>
    </source>
</evidence>
<dbReference type="PROSITE" id="PS51729">
    <property type="entry name" value="GNAT_YJDJ"/>
    <property type="match status" value="1"/>
</dbReference>
<dbReference type="CDD" id="cd04301">
    <property type="entry name" value="NAT_SF"/>
    <property type="match status" value="1"/>
</dbReference>
<dbReference type="InterPro" id="IPR031165">
    <property type="entry name" value="GNAT_YJDJ"/>
</dbReference>
<evidence type="ECO:0000259" key="1">
    <source>
        <dbReference type="PROSITE" id="PS51186"/>
    </source>
</evidence>
<dbReference type="EMBL" id="SRLS01000005">
    <property type="protein sequence ID" value="TGE18248.1"/>
    <property type="molecule type" value="Genomic_DNA"/>
</dbReference>
<protein>
    <submittedName>
        <fullName evidence="3 4">Acetyltransferase</fullName>
    </submittedName>
</protein>
<reference evidence="3 5" key="1">
    <citation type="submission" date="2018-06" db="EMBL/GenBank/DDBJ databases">
        <authorList>
            <consortium name="Pathogen Informatics"/>
            <person name="Doyle S."/>
        </authorList>
    </citation>
    <scope>NUCLEOTIDE SEQUENCE [LARGE SCALE GENOMIC DNA]</scope>
    <source>
        <strain evidence="3 5">NCTC13830</strain>
    </source>
</reference>
<dbReference type="PANTHER" id="PTHR31435">
    <property type="entry name" value="PROTEIN NATD1"/>
    <property type="match status" value="1"/>
</dbReference>
<dbReference type="InterPro" id="IPR045057">
    <property type="entry name" value="Gcn5-rel_NAT"/>
</dbReference>
<proteinExistence type="predicted"/>
<dbReference type="InterPro" id="IPR000182">
    <property type="entry name" value="GNAT_dom"/>
</dbReference>
<feature type="domain" description="N-acetyltransferase" evidence="2">
    <location>
        <begin position="4"/>
        <end position="92"/>
    </location>
</feature>
<sequence>MAEEIKQGNNKFYVGDDENNPQAVITYKQVDNNEIDIDHTGVSDELGGQGLGTKLVDAVVQHARENNLKIIASCPFAKDVLEKNEDYQDVYFG</sequence>
<accession>A0A380FXG9</accession>
<dbReference type="SUPFAM" id="SSF55729">
    <property type="entry name" value="Acyl-CoA N-acyltransferases (Nat)"/>
    <property type="match status" value="1"/>
</dbReference>
<gene>
    <name evidence="4" type="ORF">BJR09_04775</name>
    <name evidence="3" type="ORF">NCTC13830_00521</name>
</gene>
<dbReference type="GeneID" id="48901286"/>
<keyword evidence="6" id="KW-1185">Reference proteome</keyword>
<dbReference type="Gene3D" id="3.40.630.30">
    <property type="match status" value="1"/>
</dbReference>
<keyword evidence="3" id="KW-0808">Transferase</keyword>
<evidence type="ECO:0000313" key="4">
    <source>
        <dbReference type="EMBL" id="TGE18248.1"/>
    </source>
</evidence>
<organism evidence="3 5">
    <name type="scientific">Staphylococcus petrasii</name>
    <dbReference type="NCBI Taxonomy" id="1276936"/>
    <lineage>
        <taxon>Bacteria</taxon>
        <taxon>Bacillati</taxon>
        <taxon>Bacillota</taxon>
        <taxon>Bacilli</taxon>
        <taxon>Bacillales</taxon>
        <taxon>Staphylococcaceae</taxon>
        <taxon>Staphylococcus</taxon>
    </lineage>
</organism>
<evidence type="ECO:0000313" key="3">
    <source>
        <dbReference type="EMBL" id="SUM42997.1"/>
    </source>
</evidence>
<dbReference type="Proteomes" id="UP000254047">
    <property type="component" value="Unassembled WGS sequence"/>
</dbReference>
<dbReference type="EMBL" id="UHDO01000001">
    <property type="protein sequence ID" value="SUM42997.1"/>
    <property type="molecule type" value="Genomic_DNA"/>
</dbReference>
<dbReference type="AlphaFoldDB" id="A0A380FXG9"/>
<evidence type="ECO:0000259" key="2">
    <source>
        <dbReference type="PROSITE" id="PS51729"/>
    </source>
</evidence>